<evidence type="ECO:0000256" key="2">
    <source>
        <dbReference type="ARBA" id="ARBA00022475"/>
    </source>
</evidence>
<dbReference type="PANTHER" id="PTHR30250">
    <property type="entry name" value="PST FAMILY PREDICTED COLANIC ACID TRANSPORTER"/>
    <property type="match status" value="1"/>
</dbReference>
<feature type="transmembrane region" description="Helical" evidence="6">
    <location>
        <begin position="93"/>
        <end position="115"/>
    </location>
</feature>
<feature type="transmembrane region" description="Helical" evidence="6">
    <location>
        <begin position="379"/>
        <end position="402"/>
    </location>
</feature>
<feature type="transmembrane region" description="Helical" evidence="6">
    <location>
        <begin position="188"/>
        <end position="206"/>
    </location>
</feature>
<feature type="transmembrane region" description="Helical" evidence="6">
    <location>
        <begin position="348"/>
        <end position="372"/>
    </location>
</feature>
<reference evidence="7 8" key="1">
    <citation type="submission" date="2020-04" db="EMBL/GenBank/DDBJ databases">
        <title>Complete Genomes and Methylome analysis of CBBP consortium that reverse antibiotic-induced susceptibility to vancomycin-resistant Enterococcus faecium infection.</title>
        <authorList>
            <person name="Fomenkov A."/>
            <person name="Zhang Z."/>
            <person name="Pamer E."/>
            <person name="Roberts R.J."/>
        </authorList>
    </citation>
    <scope>NUCLEOTIDE SEQUENCE [LARGE SCALE GENOMIC DNA]</scope>
    <source>
        <strain evidence="8">CBBP</strain>
    </source>
</reference>
<feature type="transmembrane region" description="Helical" evidence="6">
    <location>
        <begin position="308"/>
        <end position="328"/>
    </location>
</feature>
<dbReference type="Pfam" id="PF01943">
    <property type="entry name" value="Polysacc_synt"/>
    <property type="match status" value="1"/>
</dbReference>
<dbReference type="Proteomes" id="UP000501982">
    <property type="component" value="Chromosome"/>
</dbReference>
<feature type="transmembrane region" description="Helical" evidence="6">
    <location>
        <begin position="470"/>
        <end position="489"/>
    </location>
</feature>
<comment type="subcellular location">
    <subcellularLocation>
        <location evidence="1">Cell membrane</location>
        <topology evidence="1">Multi-pass membrane protein</topology>
    </subcellularLocation>
</comment>
<evidence type="ECO:0000256" key="6">
    <source>
        <dbReference type="SAM" id="Phobius"/>
    </source>
</evidence>
<keyword evidence="2" id="KW-1003">Cell membrane</keyword>
<gene>
    <name evidence="7" type="ORF">HHO38_07330</name>
</gene>
<evidence type="ECO:0000313" key="8">
    <source>
        <dbReference type="Proteomes" id="UP000501982"/>
    </source>
</evidence>
<keyword evidence="3 6" id="KW-0812">Transmembrane</keyword>
<feature type="transmembrane region" description="Helical" evidence="6">
    <location>
        <begin position="161"/>
        <end position="182"/>
    </location>
</feature>
<dbReference type="AlphaFoldDB" id="A0A7L5EFZ3"/>
<proteinExistence type="predicted"/>
<keyword evidence="5 6" id="KW-0472">Membrane</keyword>
<evidence type="ECO:0000256" key="3">
    <source>
        <dbReference type="ARBA" id="ARBA00022692"/>
    </source>
</evidence>
<feature type="transmembrane region" description="Helical" evidence="6">
    <location>
        <begin position="21"/>
        <end position="41"/>
    </location>
</feature>
<name>A0A7L5EFZ3_PARDI</name>
<organism evidence="7 8">
    <name type="scientific">Parabacteroides distasonis</name>
    <dbReference type="NCBI Taxonomy" id="823"/>
    <lineage>
        <taxon>Bacteria</taxon>
        <taxon>Pseudomonadati</taxon>
        <taxon>Bacteroidota</taxon>
        <taxon>Bacteroidia</taxon>
        <taxon>Bacteroidales</taxon>
        <taxon>Tannerellaceae</taxon>
        <taxon>Parabacteroides</taxon>
    </lineage>
</organism>
<feature type="transmembrane region" description="Helical" evidence="6">
    <location>
        <begin position="127"/>
        <end position="149"/>
    </location>
</feature>
<dbReference type="PANTHER" id="PTHR30250:SF26">
    <property type="entry name" value="PSMA PROTEIN"/>
    <property type="match status" value="1"/>
</dbReference>
<keyword evidence="4 6" id="KW-1133">Transmembrane helix</keyword>
<feature type="transmembrane region" description="Helical" evidence="6">
    <location>
        <begin position="47"/>
        <end position="73"/>
    </location>
</feature>
<sequence length="511" mass="58314">MSATSENNKRIAKNTLFLYMRMLLIMGVTLYTSRIVLQVLGVEDFGIYNVVGGVVAMFAMFSGSLSSAISRFITFELGKNDKDQLRKVFSSSLFIQFFLAIVICFLLEIVGIWFLNNKMNIPEERMLAANWVLQCSIITFILNVISIPYNAVIISHEHMKAYAYISVMDVILKLFVVLYLQLYLYDKLIMYSVLLVGVSFVTRVVYGLYCKRNFEECQFSLQFDKQILSQILHFSGWVFIGASSSLLRDQGVNVLLNIFCGPIVNAARGITMQVLSAAMSFANGFTTAINPQITKSYALNKYEEAIKLVFRGSRFSFYLTLLITFPILMETQRVLELWLGHIPEYTVLFVRIGLIWVLVESISYAIMTLLLATGKIRKYQLLVGGLQMLNFPLSYLALWMGLSPECTFIIAVIIAFGCLLLRLYVLNAMMEFPVFIFFKTVIFNILKVSVVSVMFPVLFISNMDPSIKRFLSISILSIISSLMSIYYVGCTQEERLFLLNKMRLFSCKLRR</sequence>
<feature type="transmembrane region" description="Helical" evidence="6">
    <location>
        <begin position="408"/>
        <end position="425"/>
    </location>
</feature>
<dbReference type="EMBL" id="CP051672">
    <property type="protein sequence ID" value="QJE28159.1"/>
    <property type="molecule type" value="Genomic_DNA"/>
</dbReference>
<evidence type="ECO:0000256" key="1">
    <source>
        <dbReference type="ARBA" id="ARBA00004651"/>
    </source>
</evidence>
<accession>A0A7L5EFZ3</accession>
<feature type="transmembrane region" description="Helical" evidence="6">
    <location>
        <begin position="437"/>
        <end position="458"/>
    </location>
</feature>
<dbReference type="InterPro" id="IPR050833">
    <property type="entry name" value="Poly_Biosynth_Transport"/>
</dbReference>
<evidence type="ECO:0000256" key="5">
    <source>
        <dbReference type="ARBA" id="ARBA00023136"/>
    </source>
</evidence>
<evidence type="ECO:0000256" key="4">
    <source>
        <dbReference type="ARBA" id="ARBA00022989"/>
    </source>
</evidence>
<protein>
    <submittedName>
        <fullName evidence="7">Oligosaccharide flippase family protein</fullName>
    </submittedName>
</protein>
<dbReference type="InterPro" id="IPR002797">
    <property type="entry name" value="Polysacc_synth"/>
</dbReference>
<dbReference type="GO" id="GO:0005886">
    <property type="term" value="C:plasma membrane"/>
    <property type="evidence" value="ECO:0007669"/>
    <property type="project" value="UniProtKB-SubCell"/>
</dbReference>
<evidence type="ECO:0000313" key="7">
    <source>
        <dbReference type="EMBL" id="QJE28159.1"/>
    </source>
</evidence>